<dbReference type="InterPro" id="IPR036249">
    <property type="entry name" value="Thioredoxin-like_sf"/>
</dbReference>
<dbReference type="SUPFAM" id="SSF47616">
    <property type="entry name" value="GST C-terminal domain-like"/>
    <property type="match status" value="1"/>
</dbReference>
<evidence type="ECO:0000259" key="2">
    <source>
        <dbReference type="PROSITE" id="PS50405"/>
    </source>
</evidence>
<dbReference type="Gene3D" id="3.40.30.10">
    <property type="entry name" value="Glutaredoxin"/>
    <property type="match status" value="1"/>
</dbReference>
<dbReference type="SFLD" id="SFLDS00019">
    <property type="entry name" value="Glutathione_Transferase_(cytos"/>
    <property type="match status" value="1"/>
</dbReference>
<name>A0A1E7RFR4_9GAMM</name>
<dbReference type="PROSITE" id="PS50405">
    <property type="entry name" value="GST_CTER"/>
    <property type="match status" value="1"/>
</dbReference>
<dbReference type="EMBL" id="MKKK01000001">
    <property type="protein sequence ID" value="OEY98136.1"/>
    <property type="molecule type" value="Genomic_DNA"/>
</dbReference>
<dbReference type="AlphaFoldDB" id="A0A1E7RFR4"/>
<accession>A0A1E7RFR4</accession>
<dbReference type="InterPro" id="IPR036282">
    <property type="entry name" value="Glutathione-S-Trfase_C_sf"/>
</dbReference>
<comment type="caution">
    <text evidence="3">The sequence shown here is derived from an EMBL/GenBank/DDBJ whole genome shotgun (WGS) entry which is preliminary data.</text>
</comment>
<dbReference type="PANTHER" id="PTHR43968:SF6">
    <property type="entry name" value="GLUTATHIONE S-TRANSFERASE OMEGA"/>
    <property type="match status" value="1"/>
</dbReference>
<dbReference type="OrthoDB" id="9781431at2"/>
<evidence type="ECO:0000313" key="4">
    <source>
        <dbReference type="Proteomes" id="UP000185895"/>
    </source>
</evidence>
<dbReference type="InterPro" id="IPR040079">
    <property type="entry name" value="Glutathione_S-Trfase"/>
</dbReference>
<protein>
    <submittedName>
        <fullName evidence="3">Starvation protein A</fullName>
    </submittedName>
</protein>
<dbReference type="InterPro" id="IPR010987">
    <property type="entry name" value="Glutathione-S-Trfase_C-like"/>
</dbReference>
<keyword evidence="4" id="KW-1185">Reference proteome</keyword>
<dbReference type="RefSeq" id="WP_070068515.1">
    <property type="nucleotide sequence ID" value="NZ_MKKK01000001.1"/>
</dbReference>
<feature type="domain" description="GST N-terminal" evidence="1">
    <location>
        <begin position="10"/>
        <end position="86"/>
    </location>
</feature>
<evidence type="ECO:0000259" key="1">
    <source>
        <dbReference type="PROSITE" id="PS50404"/>
    </source>
</evidence>
<dbReference type="SUPFAM" id="SSF52833">
    <property type="entry name" value="Thioredoxin-like"/>
    <property type="match status" value="1"/>
</dbReference>
<organism evidence="3 4">
    <name type="scientific">Acinetobacter qingfengensis</name>
    <dbReference type="NCBI Taxonomy" id="1262585"/>
    <lineage>
        <taxon>Bacteria</taxon>
        <taxon>Pseudomonadati</taxon>
        <taxon>Pseudomonadota</taxon>
        <taxon>Gammaproteobacteria</taxon>
        <taxon>Moraxellales</taxon>
        <taxon>Moraxellaceae</taxon>
        <taxon>Acinetobacter</taxon>
    </lineage>
</organism>
<dbReference type="GO" id="GO:0005737">
    <property type="term" value="C:cytoplasm"/>
    <property type="evidence" value="ECO:0007669"/>
    <property type="project" value="TreeGrafter"/>
</dbReference>
<dbReference type="Gene3D" id="1.20.1050.10">
    <property type="match status" value="1"/>
</dbReference>
<feature type="domain" description="GST C-terminal" evidence="2">
    <location>
        <begin position="91"/>
        <end position="214"/>
    </location>
</feature>
<sequence length="219" mass="25841">MSVIDTSPYHGITLYCHPNDHYSHSVRFVLSEKKIQYRQILIEDAEEDLSQLNPYATLPTLVDPQVKLFNTAIINEYIDDRYRQSRLYADAPAEKAQQRQFIWRIEQDWFRLANILLRHPDTLDAQQQQHAKKELQDILISLNPLFQHYPYFMSENLSILDCTLAPMLLRILTLTSGINMKNSKGLILYCKRVFNRDSFQQSLTVMEQTRYTEILKTLK</sequence>
<dbReference type="InterPro" id="IPR050983">
    <property type="entry name" value="GST_Omega/HSP26"/>
</dbReference>
<dbReference type="InterPro" id="IPR004045">
    <property type="entry name" value="Glutathione_S-Trfase_N"/>
</dbReference>
<dbReference type="PANTHER" id="PTHR43968">
    <property type="match status" value="1"/>
</dbReference>
<gene>
    <name evidence="3" type="ORF">BJI46_01040</name>
</gene>
<dbReference type="Pfam" id="PF02798">
    <property type="entry name" value="GST_N"/>
    <property type="match status" value="1"/>
</dbReference>
<proteinExistence type="predicted"/>
<dbReference type="PROSITE" id="PS50404">
    <property type="entry name" value="GST_NTER"/>
    <property type="match status" value="1"/>
</dbReference>
<evidence type="ECO:0000313" key="3">
    <source>
        <dbReference type="EMBL" id="OEY98136.1"/>
    </source>
</evidence>
<dbReference type="Proteomes" id="UP000185895">
    <property type="component" value="Unassembled WGS sequence"/>
</dbReference>
<dbReference type="STRING" id="1262585.BJI46_01040"/>
<dbReference type="SFLD" id="SFLDG00358">
    <property type="entry name" value="Main_(cytGST)"/>
    <property type="match status" value="1"/>
</dbReference>
<reference evidence="3 4" key="1">
    <citation type="submission" date="2016-09" db="EMBL/GenBank/DDBJ databases">
        <authorList>
            <person name="Capua I."/>
            <person name="De Benedictis P."/>
            <person name="Joannis T."/>
            <person name="Lombin L.H."/>
            <person name="Cattoli G."/>
        </authorList>
    </citation>
    <scope>NUCLEOTIDE SEQUENCE [LARGE SCALE GENOMIC DNA]</scope>
    <source>
        <strain evidence="3 4">ANC 4671</strain>
    </source>
</reference>